<comment type="caution">
    <text evidence="2">The sequence shown here is derived from an EMBL/GenBank/DDBJ whole genome shotgun (WGS) entry which is preliminary data.</text>
</comment>
<evidence type="ECO:0000313" key="2">
    <source>
        <dbReference type="EMBL" id="KAJ3176587.1"/>
    </source>
</evidence>
<name>A0AAD5XRG2_9FUNG</name>
<keyword evidence="1" id="KW-1133">Transmembrane helix</keyword>
<evidence type="ECO:0000256" key="1">
    <source>
        <dbReference type="SAM" id="Phobius"/>
    </source>
</evidence>
<protein>
    <submittedName>
        <fullName evidence="2">Uncharacterized protein</fullName>
    </submittedName>
</protein>
<gene>
    <name evidence="2" type="ORF">HDU87_004915</name>
</gene>
<dbReference type="EMBL" id="JADGJQ010000039">
    <property type="protein sequence ID" value="KAJ3176587.1"/>
    <property type="molecule type" value="Genomic_DNA"/>
</dbReference>
<keyword evidence="1" id="KW-0812">Transmembrane</keyword>
<feature type="transmembrane region" description="Helical" evidence="1">
    <location>
        <begin position="37"/>
        <end position="59"/>
    </location>
</feature>
<keyword evidence="3" id="KW-1185">Reference proteome</keyword>
<keyword evidence="1" id="KW-0472">Membrane</keyword>
<dbReference type="Proteomes" id="UP001212152">
    <property type="component" value="Unassembled WGS sequence"/>
</dbReference>
<organism evidence="2 3">
    <name type="scientific">Geranomyces variabilis</name>
    <dbReference type="NCBI Taxonomy" id="109894"/>
    <lineage>
        <taxon>Eukaryota</taxon>
        <taxon>Fungi</taxon>
        <taxon>Fungi incertae sedis</taxon>
        <taxon>Chytridiomycota</taxon>
        <taxon>Chytridiomycota incertae sedis</taxon>
        <taxon>Chytridiomycetes</taxon>
        <taxon>Spizellomycetales</taxon>
        <taxon>Powellomycetaceae</taxon>
        <taxon>Geranomyces</taxon>
    </lineage>
</organism>
<evidence type="ECO:0000313" key="3">
    <source>
        <dbReference type="Proteomes" id="UP001212152"/>
    </source>
</evidence>
<proteinExistence type="predicted"/>
<dbReference type="AlphaFoldDB" id="A0AAD5XRG2"/>
<reference evidence="2" key="1">
    <citation type="submission" date="2020-05" db="EMBL/GenBank/DDBJ databases">
        <title>Phylogenomic resolution of chytrid fungi.</title>
        <authorList>
            <person name="Stajich J.E."/>
            <person name="Amses K."/>
            <person name="Simmons R."/>
            <person name="Seto K."/>
            <person name="Myers J."/>
            <person name="Bonds A."/>
            <person name="Quandt C.A."/>
            <person name="Barry K."/>
            <person name="Liu P."/>
            <person name="Grigoriev I."/>
            <person name="Longcore J.E."/>
            <person name="James T.Y."/>
        </authorList>
    </citation>
    <scope>NUCLEOTIDE SEQUENCE</scope>
    <source>
        <strain evidence="2">JEL0379</strain>
    </source>
</reference>
<sequence length="105" mass="11713">MSSPPRGPNPAAVRQTGIVQPRNPAAGFFKPPPRAPWTFYGIAFAFGFAMGSALEYSVVKTGYYDILRFAEARRVAKDRMEIEEANEKLDVYLKTGRLELDDAEN</sequence>
<accession>A0AAD5XRG2</accession>